<evidence type="ECO:0000256" key="4">
    <source>
        <dbReference type="ARBA" id="ARBA00022827"/>
    </source>
</evidence>
<dbReference type="PROSITE" id="PS51257">
    <property type="entry name" value="PROKAR_LIPOPROTEIN"/>
    <property type="match status" value="1"/>
</dbReference>
<evidence type="ECO:0000256" key="2">
    <source>
        <dbReference type="ARBA" id="ARBA00010790"/>
    </source>
</evidence>
<evidence type="ECO:0000313" key="10">
    <source>
        <dbReference type="Proteomes" id="UP000076038"/>
    </source>
</evidence>
<dbReference type="PROSITE" id="PS00623">
    <property type="entry name" value="GMC_OXRED_1"/>
    <property type="match status" value="1"/>
</dbReference>
<proteinExistence type="inferred from homology"/>
<dbReference type="RefSeq" id="WP_228139183.1">
    <property type="nucleotide sequence ID" value="NZ_CP015220.1"/>
</dbReference>
<dbReference type="AlphaFoldDB" id="A0A143QNN5"/>
<protein>
    <submittedName>
        <fullName evidence="9">Oxygen-dependent choline dehydrogenase</fullName>
        <ecNumber evidence="9">1.1.99.1</ecNumber>
    </submittedName>
</protein>
<keyword evidence="3 6" id="KW-0285">Flavoprotein</keyword>
<evidence type="ECO:0000259" key="8">
    <source>
        <dbReference type="PROSITE" id="PS00624"/>
    </source>
</evidence>
<dbReference type="PROSITE" id="PS00624">
    <property type="entry name" value="GMC_OXRED_2"/>
    <property type="match status" value="1"/>
</dbReference>
<evidence type="ECO:0000256" key="6">
    <source>
        <dbReference type="RuleBase" id="RU003968"/>
    </source>
</evidence>
<feature type="binding site" evidence="5">
    <location>
        <position position="240"/>
    </location>
    <ligand>
        <name>FAD</name>
        <dbReference type="ChEBI" id="CHEBI:57692"/>
    </ligand>
</feature>
<keyword evidence="10" id="KW-1185">Reference proteome</keyword>
<dbReference type="Pfam" id="PF00732">
    <property type="entry name" value="GMC_oxred_N"/>
    <property type="match status" value="1"/>
</dbReference>
<dbReference type="InterPro" id="IPR023978">
    <property type="entry name" value="GMC_oxidoreductase_bact"/>
</dbReference>
<comment type="cofactor">
    <cofactor evidence="1 5">
        <name>FAD</name>
        <dbReference type="ChEBI" id="CHEBI:57692"/>
    </cofactor>
</comment>
<feature type="binding site" evidence="5">
    <location>
        <position position="96"/>
    </location>
    <ligand>
        <name>FAD</name>
        <dbReference type="ChEBI" id="CHEBI:57692"/>
    </ligand>
</feature>
<dbReference type="Pfam" id="PF05199">
    <property type="entry name" value="GMC_oxred_C"/>
    <property type="match status" value="1"/>
</dbReference>
<dbReference type="PANTHER" id="PTHR11552:SF147">
    <property type="entry name" value="CHOLINE DEHYDROGENASE, MITOCHONDRIAL"/>
    <property type="match status" value="1"/>
</dbReference>
<dbReference type="InterPro" id="IPR007867">
    <property type="entry name" value="GMC_OxRtase_C"/>
</dbReference>
<organism evidence="9 10">
    <name type="scientific">Rhodococcoides fascians</name>
    <name type="common">Rhodococcus fascians</name>
    <dbReference type="NCBI Taxonomy" id="1828"/>
    <lineage>
        <taxon>Bacteria</taxon>
        <taxon>Bacillati</taxon>
        <taxon>Actinomycetota</taxon>
        <taxon>Actinomycetes</taxon>
        <taxon>Mycobacteriales</taxon>
        <taxon>Nocardiaceae</taxon>
        <taxon>Rhodococcoides</taxon>
    </lineage>
</organism>
<dbReference type="EMBL" id="CP015220">
    <property type="protein sequence ID" value="AMY24416.1"/>
    <property type="molecule type" value="Genomic_DNA"/>
</dbReference>
<evidence type="ECO:0000256" key="1">
    <source>
        <dbReference type="ARBA" id="ARBA00001974"/>
    </source>
</evidence>
<dbReference type="SUPFAM" id="SSF54373">
    <property type="entry name" value="FAD-linked reductases, C-terminal domain"/>
    <property type="match status" value="1"/>
</dbReference>
<evidence type="ECO:0000256" key="5">
    <source>
        <dbReference type="PIRSR" id="PIRSR000137-2"/>
    </source>
</evidence>
<keyword evidence="4 5" id="KW-0274">FAD</keyword>
<comment type="similarity">
    <text evidence="2 6">Belongs to the GMC oxidoreductase family.</text>
</comment>
<dbReference type="GO" id="GO:0008812">
    <property type="term" value="F:choline dehydrogenase activity"/>
    <property type="evidence" value="ECO:0007669"/>
    <property type="project" value="UniProtKB-EC"/>
</dbReference>
<sequence>MRLEGRADDEGSPLDADVIVVGGGSCGCVVAARLSENPDRSVLLLEAGPASAGVDDIPRSLGDSTTLPIGPDSRWVSRYTAELTRDVTRTVTRGRVLGGSGAVNGGYFVRAIPADFDAWPQSNWSFDQVLPFFRRSESDHDLDAAGGTGIAGRWHGTDGPMPITRPPAWAWHRLTAAFVDSATSAGIGYREDLNAPDAGAGGVGAVPSNVLGGTRVSAARAYLLPNADRTNLRIQGDTTVVSLKFNGSKVIGVEIAVGGVRRIVRADTVIVAAGSVHTPALLMRSGIGDPENLVPLGISMVVDSPGVGRGFSDHPEVAVPLVPKHSPEHSPDDRLSSPLEAVLHAGDVEIRPYTSRFDELIPGLDVGPHSFGVGLMRSTARGRIALRTGDAFTPPAVNYHYLESERDRRAMRDGVELAVDLLRSPAMASVVDVPAIADPLAPLGTSLHLSGSARMGPESDPGSVLDDHCRVRGIDGVYVVDTSAFPVVPSRGPHATAVMFAERAAVLIDQHDRGA</sequence>
<dbReference type="NCBIfam" id="TIGR03970">
    <property type="entry name" value="Rv0697"/>
    <property type="match status" value="1"/>
</dbReference>
<dbReference type="PANTHER" id="PTHR11552">
    <property type="entry name" value="GLUCOSE-METHANOL-CHOLINE GMC OXIDOREDUCTASE"/>
    <property type="match status" value="1"/>
</dbReference>
<dbReference type="SUPFAM" id="SSF51905">
    <property type="entry name" value="FAD/NAD(P)-binding domain"/>
    <property type="match status" value="1"/>
</dbReference>
<dbReference type="PATRIC" id="fig|1653479.3.peg.3163"/>
<dbReference type="EC" id="1.1.99.1" evidence="9"/>
<dbReference type="Gene3D" id="3.30.410.40">
    <property type="match status" value="1"/>
</dbReference>
<name>A0A143QNN5_RHOFA</name>
<dbReference type="InterPro" id="IPR000172">
    <property type="entry name" value="GMC_OxRdtase_N"/>
</dbReference>
<evidence type="ECO:0000256" key="3">
    <source>
        <dbReference type="ARBA" id="ARBA00022630"/>
    </source>
</evidence>
<dbReference type="InterPro" id="IPR036188">
    <property type="entry name" value="FAD/NAD-bd_sf"/>
</dbReference>
<evidence type="ECO:0000259" key="7">
    <source>
        <dbReference type="PROSITE" id="PS00623"/>
    </source>
</evidence>
<dbReference type="PIRSF" id="PIRSF000137">
    <property type="entry name" value="Alcohol_oxidase"/>
    <property type="match status" value="1"/>
</dbReference>
<keyword evidence="9" id="KW-0560">Oxidoreductase</keyword>
<dbReference type="KEGG" id="rhs:A3Q41_03125"/>
<evidence type="ECO:0000313" key="9">
    <source>
        <dbReference type="EMBL" id="AMY24416.1"/>
    </source>
</evidence>
<reference evidence="10" key="2">
    <citation type="submission" date="2016-04" db="EMBL/GenBank/DDBJ databases">
        <title>Complete Genome and Plasmid Sequences for Rhodococcus fascians D188 and Draft Sequences for Rhodococcus spp. Isolates PBTS 1 and PBTS 2.</title>
        <authorList>
            <person name="Stamer R."/>
            <person name="Vereecke D."/>
            <person name="Zhang Y."/>
            <person name="Schilkey F."/>
            <person name="Devitt N."/>
            <person name="Randall J."/>
        </authorList>
    </citation>
    <scope>NUCLEOTIDE SEQUENCE [LARGE SCALE GENOMIC DNA]</scope>
    <source>
        <strain evidence="10">PBTS2</strain>
    </source>
</reference>
<dbReference type="Proteomes" id="UP000076038">
    <property type="component" value="Chromosome"/>
</dbReference>
<feature type="domain" description="Glucose-methanol-choline oxidoreductase N-terminal" evidence="7">
    <location>
        <begin position="94"/>
        <end position="117"/>
    </location>
</feature>
<accession>A0A143QNN5</accession>
<feature type="domain" description="Glucose-methanol-choline oxidoreductase N-terminal" evidence="8">
    <location>
        <begin position="274"/>
        <end position="288"/>
    </location>
</feature>
<dbReference type="InterPro" id="IPR012132">
    <property type="entry name" value="GMC_OxRdtase"/>
</dbReference>
<dbReference type="Gene3D" id="3.50.50.60">
    <property type="entry name" value="FAD/NAD(P)-binding domain"/>
    <property type="match status" value="1"/>
</dbReference>
<gene>
    <name evidence="9" type="primary">betA</name>
    <name evidence="9" type="ORF">A3Q41_03125</name>
</gene>
<dbReference type="GO" id="GO:0050660">
    <property type="term" value="F:flavin adenine dinucleotide binding"/>
    <property type="evidence" value="ECO:0007669"/>
    <property type="project" value="InterPro"/>
</dbReference>
<reference evidence="9 10" key="1">
    <citation type="journal article" date="2016" name="Genome Announc.">
        <title>Complete Genome and Plasmid Sequences for Rhodococcus fascians D188 and Draft Sequences for Rhodococcus Isolates PBTS 1 and PBTS 2.</title>
        <authorList>
            <person name="Stamler R.A."/>
            <person name="Vereecke D."/>
            <person name="Zhang Y."/>
            <person name="Schilkey F."/>
            <person name="Devitt N."/>
            <person name="Randall J.J."/>
        </authorList>
    </citation>
    <scope>NUCLEOTIDE SEQUENCE [LARGE SCALE GENOMIC DNA]</scope>
    <source>
        <strain evidence="9 10">PBTS2</strain>
    </source>
</reference>